<dbReference type="AlphaFoldDB" id="A0A9X7VYS4"/>
<dbReference type="EMBL" id="CP071182">
    <property type="protein sequence ID" value="QSO47511.1"/>
    <property type="molecule type" value="Genomic_DNA"/>
</dbReference>
<sequence length="133" mass="13761">MSAAAEHSVKVDSITVNGSPAPANLTANGTLNNGDLSVQLQNKDGSYDLSSLVINPGDDVTVKVEAPGDFTPITETASGSFPENGRITPPSQSGGTEVITLEGSPVATSWTQTPPPANINDGTWPPLFTRKRT</sequence>
<evidence type="ECO:0000256" key="1">
    <source>
        <dbReference type="SAM" id="MobiDB-lite"/>
    </source>
</evidence>
<name>A0A9X7VYS4_9BACL</name>
<dbReference type="RefSeq" id="WP_206656858.1">
    <property type="nucleotide sequence ID" value="NZ_CP071182.1"/>
</dbReference>
<keyword evidence="3" id="KW-1185">Reference proteome</keyword>
<proteinExistence type="predicted"/>
<protein>
    <submittedName>
        <fullName evidence="2">Uncharacterized protein</fullName>
    </submittedName>
</protein>
<gene>
    <name evidence="2" type="ORF">JZ786_00090</name>
</gene>
<reference evidence="2 3" key="1">
    <citation type="submission" date="2021-02" db="EMBL/GenBank/DDBJ databases">
        <title>Alicyclobacillus curvatus sp. nov. and Alicyclobacillus mengziensis sp. nov., two acidophilic bacteria isolated from acid mine drainage.</title>
        <authorList>
            <person name="Huang Y."/>
        </authorList>
    </citation>
    <scope>NUCLEOTIDE SEQUENCE [LARGE SCALE GENOMIC DNA]</scope>
    <source>
        <strain evidence="2 3">S30H14</strain>
    </source>
</reference>
<evidence type="ECO:0000313" key="3">
    <source>
        <dbReference type="Proteomes" id="UP000663505"/>
    </source>
</evidence>
<dbReference type="KEGG" id="afx:JZ786_00090"/>
<evidence type="ECO:0000313" key="2">
    <source>
        <dbReference type="EMBL" id="QSO47511.1"/>
    </source>
</evidence>
<accession>A0A9X7VYS4</accession>
<feature type="region of interest" description="Disordered" evidence="1">
    <location>
        <begin position="63"/>
        <end position="133"/>
    </location>
</feature>
<dbReference type="Proteomes" id="UP000663505">
    <property type="component" value="Chromosome"/>
</dbReference>
<feature type="region of interest" description="Disordered" evidence="1">
    <location>
        <begin position="1"/>
        <end position="30"/>
    </location>
</feature>
<organism evidence="2 3">
    <name type="scientific">Alicyclobacillus mengziensis</name>
    <dbReference type="NCBI Taxonomy" id="2931921"/>
    <lineage>
        <taxon>Bacteria</taxon>
        <taxon>Bacillati</taxon>
        <taxon>Bacillota</taxon>
        <taxon>Bacilli</taxon>
        <taxon>Bacillales</taxon>
        <taxon>Alicyclobacillaceae</taxon>
        <taxon>Alicyclobacillus</taxon>
    </lineage>
</organism>